<keyword evidence="4" id="KW-0479">Metal-binding</keyword>
<dbReference type="AlphaFoldDB" id="A0A9P8US07"/>
<dbReference type="PANTHER" id="PTHR11733">
    <property type="entry name" value="ZINC METALLOPROTEASE FAMILY M13 NEPRILYSIN-RELATED"/>
    <property type="match status" value="1"/>
</dbReference>
<keyword evidence="11" id="KW-1185">Reference proteome</keyword>
<keyword evidence="6" id="KW-0862">Zinc</keyword>
<evidence type="ECO:0000256" key="5">
    <source>
        <dbReference type="ARBA" id="ARBA00022801"/>
    </source>
</evidence>
<evidence type="ECO:0000256" key="3">
    <source>
        <dbReference type="ARBA" id="ARBA00022670"/>
    </source>
</evidence>
<organism evidence="10 11">
    <name type="scientific">Truncatella angustata</name>
    <dbReference type="NCBI Taxonomy" id="152316"/>
    <lineage>
        <taxon>Eukaryota</taxon>
        <taxon>Fungi</taxon>
        <taxon>Dikarya</taxon>
        <taxon>Ascomycota</taxon>
        <taxon>Pezizomycotina</taxon>
        <taxon>Sordariomycetes</taxon>
        <taxon>Xylariomycetidae</taxon>
        <taxon>Amphisphaeriales</taxon>
        <taxon>Sporocadaceae</taxon>
        <taxon>Truncatella</taxon>
    </lineage>
</organism>
<comment type="cofactor">
    <cofactor evidence="1">
        <name>Zn(2+)</name>
        <dbReference type="ChEBI" id="CHEBI:29105"/>
    </cofactor>
</comment>
<name>A0A9P8US07_9PEZI</name>
<dbReference type="InterPro" id="IPR018497">
    <property type="entry name" value="Peptidase_M13_C"/>
</dbReference>
<dbReference type="InterPro" id="IPR042089">
    <property type="entry name" value="Peptidase_M13_dom_2"/>
</dbReference>
<evidence type="ECO:0000256" key="7">
    <source>
        <dbReference type="ARBA" id="ARBA00023049"/>
    </source>
</evidence>
<sequence length="708" mass="78826">MASSVCLTPACVHAASEILYNLSPNYEDIDACTNFDQLVCDGFKARHDIPEDRSAYTTTTVMSETGQTIIRHILEGSYPGESKHSSFSPMNLVALASSTDEDNFDTMKTAYNACIDETTLKQIGVKPLVQLTEQVAQSFPVKDGFLNTSDVLRKDDYARLSETILLLEKWGISTFESLDTGADDKNPELVIIQASPAGITLPSPEYYEDVDTIKKYQETLEAVFSKLHPIDQARKHADKLAEAVVDLEKKIARVTPPPEDQQDVTKYYNIVEVAKAGAIAPELGYDSVITSLVPSNYTVETMLLAFPDFLANVSQIVSKTSKSTIQAYLVWNVIAAYYSDVKGPEVEPISRLFNVLAGKDPDVKSERWKTCSSVVDGQVGWILSRFFVEAAFSEEAKQFGDQIIMDIKNQFISKLKGLSWMDDSVKKLAVNKVNLIDQKIGYPTKSPDIMRPDALRNYYQGLQITDSFFNNSLSSRLFGVNGTWSALGKPVDHGEWGMTADTINAYYNPVGAEIVFPAGIMQFPVFQVDLPSYVSYGAFASIAGHELSHAFDNSGRHYDEHGRFTDWWTNHTVEEFTKRADCFVNQYSNFTIEGSNGQPLHVNGRLTLGENIADAGGISAAFTAWKERQSASPDENLPGLDHFTQDQLFFVFYATFWCGKIRPQLAQQYIYTDPHSPAFARILGTTANSRAFREAFSCPVKEPTCELW</sequence>
<dbReference type="RefSeq" id="XP_045961286.1">
    <property type="nucleotide sequence ID" value="XM_046097612.1"/>
</dbReference>
<reference evidence="10" key="1">
    <citation type="journal article" date="2021" name="Nat. Commun.">
        <title>Genetic determinants of endophytism in the Arabidopsis root mycobiome.</title>
        <authorList>
            <person name="Mesny F."/>
            <person name="Miyauchi S."/>
            <person name="Thiergart T."/>
            <person name="Pickel B."/>
            <person name="Atanasova L."/>
            <person name="Karlsson M."/>
            <person name="Huettel B."/>
            <person name="Barry K.W."/>
            <person name="Haridas S."/>
            <person name="Chen C."/>
            <person name="Bauer D."/>
            <person name="Andreopoulos W."/>
            <person name="Pangilinan J."/>
            <person name="LaButti K."/>
            <person name="Riley R."/>
            <person name="Lipzen A."/>
            <person name="Clum A."/>
            <person name="Drula E."/>
            <person name="Henrissat B."/>
            <person name="Kohler A."/>
            <person name="Grigoriev I.V."/>
            <person name="Martin F.M."/>
            <person name="Hacquard S."/>
        </authorList>
    </citation>
    <scope>NUCLEOTIDE SEQUENCE</scope>
    <source>
        <strain evidence="10">MPI-SDFR-AT-0073</strain>
    </source>
</reference>
<accession>A0A9P8US07</accession>
<dbReference type="CDD" id="cd08662">
    <property type="entry name" value="M13"/>
    <property type="match status" value="1"/>
</dbReference>
<dbReference type="Gene3D" id="1.10.1380.10">
    <property type="entry name" value="Neutral endopeptidase , domain2"/>
    <property type="match status" value="1"/>
</dbReference>
<evidence type="ECO:0000256" key="1">
    <source>
        <dbReference type="ARBA" id="ARBA00001947"/>
    </source>
</evidence>
<dbReference type="EMBL" id="JAGPXC010000002">
    <property type="protein sequence ID" value="KAH6657052.1"/>
    <property type="molecule type" value="Genomic_DNA"/>
</dbReference>
<dbReference type="Pfam" id="PF01431">
    <property type="entry name" value="Peptidase_M13"/>
    <property type="match status" value="1"/>
</dbReference>
<protein>
    <recommendedName>
        <fullName evidence="12">Endothelin-converting enzyme 1</fullName>
    </recommendedName>
</protein>
<evidence type="ECO:0000256" key="6">
    <source>
        <dbReference type="ARBA" id="ARBA00022833"/>
    </source>
</evidence>
<evidence type="ECO:0008006" key="12">
    <source>
        <dbReference type="Google" id="ProtNLM"/>
    </source>
</evidence>
<dbReference type="GO" id="GO:0016485">
    <property type="term" value="P:protein processing"/>
    <property type="evidence" value="ECO:0007669"/>
    <property type="project" value="TreeGrafter"/>
</dbReference>
<dbReference type="PANTHER" id="PTHR11733:SF167">
    <property type="entry name" value="FI17812P1-RELATED"/>
    <property type="match status" value="1"/>
</dbReference>
<dbReference type="InterPro" id="IPR008753">
    <property type="entry name" value="Peptidase_M13_N"/>
</dbReference>
<dbReference type="Proteomes" id="UP000758603">
    <property type="component" value="Unassembled WGS sequence"/>
</dbReference>
<evidence type="ECO:0000313" key="11">
    <source>
        <dbReference type="Proteomes" id="UP000758603"/>
    </source>
</evidence>
<dbReference type="OrthoDB" id="6475849at2759"/>
<keyword evidence="5" id="KW-0378">Hydrolase</keyword>
<dbReference type="Gene3D" id="3.40.390.10">
    <property type="entry name" value="Collagenase (Catalytic Domain)"/>
    <property type="match status" value="1"/>
</dbReference>
<dbReference type="Pfam" id="PF05649">
    <property type="entry name" value="Peptidase_M13_N"/>
    <property type="match status" value="1"/>
</dbReference>
<comment type="similarity">
    <text evidence="2">Belongs to the peptidase M13 family.</text>
</comment>
<dbReference type="PROSITE" id="PS51885">
    <property type="entry name" value="NEPRILYSIN"/>
    <property type="match status" value="1"/>
</dbReference>
<dbReference type="GO" id="GO:0005886">
    <property type="term" value="C:plasma membrane"/>
    <property type="evidence" value="ECO:0007669"/>
    <property type="project" value="TreeGrafter"/>
</dbReference>
<evidence type="ECO:0000313" key="10">
    <source>
        <dbReference type="EMBL" id="KAH6657052.1"/>
    </source>
</evidence>
<dbReference type="InterPro" id="IPR024079">
    <property type="entry name" value="MetalloPept_cat_dom_sf"/>
</dbReference>
<dbReference type="GeneID" id="70126504"/>
<gene>
    <name evidence="10" type="ORF">BKA67DRAFT_513929</name>
</gene>
<comment type="caution">
    <text evidence="10">The sequence shown here is derived from an EMBL/GenBank/DDBJ whole genome shotgun (WGS) entry which is preliminary data.</text>
</comment>
<feature type="domain" description="Peptidase M13 C-terminal" evidence="8">
    <location>
        <begin position="504"/>
        <end position="702"/>
    </location>
</feature>
<dbReference type="GO" id="GO:0004222">
    <property type="term" value="F:metalloendopeptidase activity"/>
    <property type="evidence" value="ECO:0007669"/>
    <property type="project" value="InterPro"/>
</dbReference>
<proteinExistence type="inferred from homology"/>
<keyword evidence="3" id="KW-0645">Protease</keyword>
<keyword evidence="7" id="KW-0482">Metalloprotease</keyword>
<feature type="domain" description="Peptidase M13 N-terminal" evidence="9">
    <location>
        <begin position="32"/>
        <end position="443"/>
    </location>
</feature>
<evidence type="ECO:0000259" key="9">
    <source>
        <dbReference type="Pfam" id="PF05649"/>
    </source>
</evidence>
<dbReference type="GO" id="GO:0046872">
    <property type="term" value="F:metal ion binding"/>
    <property type="evidence" value="ECO:0007669"/>
    <property type="project" value="UniProtKB-KW"/>
</dbReference>
<dbReference type="InterPro" id="IPR000718">
    <property type="entry name" value="Peptidase_M13"/>
</dbReference>
<evidence type="ECO:0000259" key="8">
    <source>
        <dbReference type="Pfam" id="PF01431"/>
    </source>
</evidence>
<evidence type="ECO:0000256" key="2">
    <source>
        <dbReference type="ARBA" id="ARBA00007357"/>
    </source>
</evidence>
<evidence type="ECO:0000256" key="4">
    <source>
        <dbReference type="ARBA" id="ARBA00022723"/>
    </source>
</evidence>
<dbReference type="PRINTS" id="PR00786">
    <property type="entry name" value="NEPRILYSIN"/>
</dbReference>
<dbReference type="SUPFAM" id="SSF55486">
    <property type="entry name" value="Metalloproteases ('zincins'), catalytic domain"/>
    <property type="match status" value="1"/>
</dbReference>